<dbReference type="Proteomes" id="UP000658127">
    <property type="component" value="Unassembled WGS sequence"/>
</dbReference>
<proteinExistence type="predicted"/>
<gene>
    <name evidence="3" type="ORF">GCM10011610_00320</name>
</gene>
<name>A0ABQ2K4F8_9NOCA</name>
<feature type="domain" description="Tyr recombinase" evidence="2">
    <location>
        <begin position="446"/>
        <end position="664"/>
    </location>
</feature>
<reference evidence="4" key="1">
    <citation type="journal article" date="2019" name="Int. J. Syst. Evol. Microbiol.">
        <title>The Global Catalogue of Microorganisms (GCM) 10K type strain sequencing project: providing services to taxonomists for standard genome sequencing and annotation.</title>
        <authorList>
            <consortium name="The Broad Institute Genomics Platform"/>
            <consortium name="The Broad Institute Genome Sequencing Center for Infectious Disease"/>
            <person name="Wu L."/>
            <person name="Ma J."/>
        </authorList>
    </citation>
    <scope>NUCLEOTIDE SEQUENCE [LARGE SCALE GENOMIC DNA]</scope>
    <source>
        <strain evidence="4">CGMCC 4.7329</strain>
    </source>
</reference>
<dbReference type="InterPro" id="IPR013762">
    <property type="entry name" value="Integrase-like_cat_sf"/>
</dbReference>
<dbReference type="SUPFAM" id="SSF56349">
    <property type="entry name" value="DNA breaking-rejoining enzymes"/>
    <property type="match status" value="1"/>
</dbReference>
<evidence type="ECO:0000313" key="3">
    <source>
        <dbReference type="EMBL" id="GGN65934.1"/>
    </source>
</evidence>
<evidence type="ECO:0000313" key="4">
    <source>
        <dbReference type="Proteomes" id="UP000658127"/>
    </source>
</evidence>
<dbReference type="EMBL" id="BMNE01000001">
    <property type="protein sequence ID" value="GGN65934.1"/>
    <property type="molecule type" value="Genomic_DNA"/>
</dbReference>
<protein>
    <recommendedName>
        <fullName evidence="2">Tyr recombinase domain-containing protein</fullName>
    </recommendedName>
</protein>
<dbReference type="Gene3D" id="1.10.443.10">
    <property type="entry name" value="Intergrase catalytic core"/>
    <property type="match status" value="1"/>
</dbReference>
<accession>A0ABQ2K4F8</accession>
<sequence length="836" mass="94031">MSGLASIAANQDSPEQGVEVARLWAAIDSDFLELLGWSAERRYVFFPQDHPVLGWRRCPVAACDTVVYRGQQTLCAHCRIRWEREGQPPMDEFLAIERIKLRRARTGRCAVPQCQRPWGSSTSRLCSAHHNQRVSILKVSLDQFVAHPVVVALPSFGPCEVAACARDKPGNAPYCDGHRNNWRNFRRHNGEDADEMRWRITTSAISIEAEASLRGLPDRVVAEILFGLQQRVAQGVKTSPVTLRPLIDHVRAEQVASIEEIDPGRLNRRFDVKVAHVLTKFVTSARLLRATPETERHKDEWNVAVFGAGSGTLRFDAISQSWLREAAKIWAANDLPRRRGRQAKGSCQVKIKSLTMLSSSLRLQCPDHGDNLTALSRTDITNFLNRIAFLRAEGTITLLYQIRVVRDVKQVLAGMRALGLTRPGQPLHGLHEDFVLSTDDIPDEPEERAGRDLPIEVMRTLCANLDTLEARSGTDIRVVIELMIDTGRRLEEICQLPLDCLDYDEQGQPVLVYDNFKANRNGRRLPINLATASVIQHQQAHIRARFPHEPAGQLKLLPRLTKNPHGTVAFHTNTCQGIHRDWVASLPDILVPTTVHEGGKSVITMLPFDKKRIFPHAYRHTYAQRHADAGVAVDVLRELMDHRQLSTTQGYYRVGEKRRREAIDRVTTMQFDRHGNRIWREAKALLDSEHLRRAVGEVAVPYGSCSEPTNVAAGGGECPVRFRCVGCAHFSTDVSYLPDLEAYLADLLRSRERLRSAFDAADDWAKSEAMPSDEEIGRIRRLIARIETDVDELTADNRAHISDAIAIVRRARNSVVGLGLPRVRQPLPTIRPDRSA</sequence>
<keyword evidence="1" id="KW-0233">DNA recombination</keyword>
<dbReference type="CDD" id="cd00397">
    <property type="entry name" value="DNA_BRE_C"/>
    <property type="match status" value="1"/>
</dbReference>
<keyword evidence="4" id="KW-1185">Reference proteome</keyword>
<dbReference type="InterPro" id="IPR011010">
    <property type="entry name" value="DNA_brk_join_enz"/>
</dbReference>
<dbReference type="InterPro" id="IPR002104">
    <property type="entry name" value="Integrase_catalytic"/>
</dbReference>
<organism evidence="3 4">
    <name type="scientific">Nocardia rhizosphaerihabitans</name>
    <dbReference type="NCBI Taxonomy" id="1691570"/>
    <lineage>
        <taxon>Bacteria</taxon>
        <taxon>Bacillati</taxon>
        <taxon>Actinomycetota</taxon>
        <taxon>Actinomycetes</taxon>
        <taxon>Mycobacteriales</taxon>
        <taxon>Nocardiaceae</taxon>
        <taxon>Nocardia</taxon>
    </lineage>
</organism>
<evidence type="ECO:0000256" key="1">
    <source>
        <dbReference type="ARBA" id="ARBA00023172"/>
    </source>
</evidence>
<evidence type="ECO:0000259" key="2">
    <source>
        <dbReference type="PROSITE" id="PS51898"/>
    </source>
</evidence>
<dbReference type="RefSeq" id="WP_229739448.1">
    <property type="nucleotide sequence ID" value="NZ_BMNE01000001.1"/>
</dbReference>
<dbReference type="PROSITE" id="PS51898">
    <property type="entry name" value="TYR_RECOMBINASE"/>
    <property type="match status" value="1"/>
</dbReference>
<comment type="caution">
    <text evidence="3">The sequence shown here is derived from an EMBL/GenBank/DDBJ whole genome shotgun (WGS) entry which is preliminary data.</text>
</comment>